<feature type="compositionally biased region" description="Low complexity" evidence="2">
    <location>
        <begin position="511"/>
        <end position="528"/>
    </location>
</feature>
<name>F7AL38_CIOIN</name>
<sequence>MLSKSNVRWFYSSSKHGKLKPFIGNDSLRIEEAWLQIQNTSNVDEEVTKCVCVRGGMFEVDVVKRECIPVYWSSSSATKKTQVVRGTWFFKDLNWTPIDEDVASRIEKEHLARWMGLDLNEVEDVPIKDSSKKHVMHTMQLDGYHVEWHEVSQVILYKDATAIRAYRNIAQKLGVLKATSSGYQLHRGYKIPAVVEDIALPVTNLVFVIHGIGAKSDRQKIVRNTSVFRTISRQLELKHFTGSRTEFLPIEWRSKLLLDDGAVELITPKKGQGMRKFLNNTALDVMYYTSPLFRSEIVAGLLSELNRVYSLFMEKNPDFSGKISVFAHSLGTVIFHDIITNWCPRDSTYHEKVLCKTQVSCKTIKNYRIVYVKNNFAVLLLSLFRVKILRSCLIVSQNSMESLNFSVDSLFCIGSPLAMFLCLRGKLPQKNLSDVTQLIPTSLCRRFYNIFHPADPVAYRVEPLLFHHYSNLDPVQLSRYNFIVNNAKIKSTKEEVSTQVSDNAAEPNYDSNTQTTSSSSPQKSNESSYRYLRSVSNVVAGGASRIGGLWSSARGNSSNSLNIKTPNPVQVDGEENKEEISLDTRLDYELQEGFTESKLGYASFTSHTSYWSNQDLSMFLLTELYKETREPVFSKLLDCF</sequence>
<dbReference type="GO" id="GO:0004620">
    <property type="term" value="F:phospholipase activity"/>
    <property type="evidence" value="ECO:0000318"/>
    <property type="project" value="GO_Central"/>
</dbReference>
<dbReference type="STRING" id="7719.ENSCINP00000022986"/>
<dbReference type="PANTHER" id="PTHR23509">
    <property type="entry name" value="PA-PL1 PHOSPHOLIPASE FAMILY"/>
    <property type="match status" value="1"/>
</dbReference>
<evidence type="ECO:0000313" key="4">
    <source>
        <dbReference type="Ensembl" id="ENSCINP00000022986.2"/>
    </source>
</evidence>
<reference evidence="4" key="2">
    <citation type="journal article" date="2008" name="Genome Biol.">
        <title>Improved genome assembly and evidence-based global gene model set for the chordate Ciona intestinalis: new insight into intron and operon populations.</title>
        <authorList>
            <person name="Satou Y."/>
            <person name="Mineta K."/>
            <person name="Ogasawara M."/>
            <person name="Sasakura Y."/>
            <person name="Shoguchi E."/>
            <person name="Ueno K."/>
            <person name="Yamada L."/>
            <person name="Matsumoto J."/>
            <person name="Wasserscheid J."/>
            <person name="Dewar K."/>
            <person name="Wiley G.B."/>
            <person name="Macmil S.L."/>
            <person name="Roe B.A."/>
            <person name="Zeller R.W."/>
            <person name="Hastings K.E."/>
            <person name="Lemaire P."/>
            <person name="Lindquist E."/>
            <person name="Endo T."/>
            <person name="Hotta K."/>
            <person name="Inaba K."/>
        </authorList>
    </citation>
    <scope>NUCLEOTIDE SEQUENCE [LARGE SCALE GENOMIC DNA]</scope>
    <source>
        <strain evidence="4">wild type</strain>
    </source>
</reference>
<organism evidence="4 5">
    <name type="scientific">Ciona intestinalis</name>
    <name type="common">Transparent sea squirt</name>
    <name type="synonym">Ascidia intestinalis</name>
    <dbReference type="NCBI Taxonomy" id="7719"/>
    <lineage>
        <taxon>Eukaryota</taxon>
        <taxon>Metazoa</taxon>
        <taxon>Chordata</taxon>
        <taxon>Tunicata</taxon>
        <taxon>Ascidiacea</taxon>
        <taxon>Phlebobranchia</taxon>
        <taxon>Cionidae</taxon>
        <taxon>Ciona</taxon>
    </lineage>
</organism>
<dbReference type="GO" id="GO:0046872">
    <property type="term" value="F:metal ion binding"/>
    <property type="evidence" value="ECO:0007669"/>
    <property type="project" value="InterPro"/>
</dbReference>
<feature type="domain" description="DDHD" evidence="3">
    <location>
        <begin position="403"/>
        <end position="626"/>
    </location>
</feature>
<dbReference type="FunCoup" id="F7AL38">
    <property type="interactions" value="8"/>
</dbReference>
<comment type="similarity">
    <text evidence="1">Belongs to the PA-PLA1 family.</text>
</comment>
<evidence type="ECO:0000256" key="2">
    <source>
        <dbReference type="SAM" id="MobiDB-lite"/>
    </source>
</evidence>
<dbReference type="SMART" id="SM01127">
    <property type="entry name" value="DDHD"/>
    <property type="match status" value="1"/>
</dbReference>
<evidence type="ECO:0000313" key="5">
    <source>
        <dbReference type="Proteomes" id="UP000008144"/>
    </source>
</evidence>
<dbReference type="Proteomes" id="UP000008144">
    <property type="component" value="Chromosome 5"/>
</dbReference>
<dbReference type="PANTHER" id="PTHR23509:SF48">
    <property type="entry name" value="INTRACELLULAR PHOSPHOLIPASE A1"/>
    <property type="match status" value="1"/>
</dbReference>
<keyword evidence="5" id="KW-1185">Reference proteome</keyword>
<dbReference type="Pfam" id="PF02862">
    <property type="entry name" value="DDHD"/>
    <property type="match status" value="1"/>
</dbReference>
<dbReference type="HOGENOM" id="CLU_006932_2_0_1"/>
<evidence type="ECO:0000259" key="3">
    <source>
        <dbReference type="PROSITE" id="PS51043"/>
    </source>
</evidence>
<dbReference type="GeneTree" id="ENSGT00940000156065"/>
<reference evidence="4" key="3">
    <citation type="submission" date="2025-08" db="UniProtKB">
        <authorList>
            <consortium name="Ensembl"/>
        </authorList>
    </citation>
    <scope>IDENTIFICATION</scope>
</reference>
<protein>
    <recommendedName>
        <fullName evidence="3">DDHD domain-containing protein</fullName>
    </recommendedName>
</protein>
<accession>F7AL38</accession>
<dbReference type="InParanoid" id="F7AL38"/>
<dbReference type="InterPro" id="IPR004177">
    <property type="entry name" value="DDHD_dom"/>
</dbReference>
<reference evidence="4" key="4">
    <citation type="submission" date="2025-09" db="UniProtKB">
        <authorList>
            <consortium name="Ensembl"/>
        </authorList>
    </citation>
    <scope>IDENTIFICATION</scope>
</reference>
<dbReference type="OMA" id="DNKKSWW"/>
<dbReference type="EMBL" id="EAAA01002110">
    <property type="status" value="NOT_ANNOTATED_CDS"/>
    <property type="molecule type" value="Genomic_DNA"/>
</dbReference>
<feature type="region of interest" description="Disordered" evidence="2">
    <location>
        <begin position="494"/>
        <end position="528"/>
    </location>
</feature>
<dbReference type="GO" id="GO:0005737">
    <property type="term" value="C:cytoplasm"/>
    <property type="evidence" value="ECO:0000318"/>
    <property type="project" value="GO_Central"/>
</dbReference>
<dbReference type="InterPro" id="IPR057826">
    <property type="entry name" value="WWE_C20G8.02"/>
</dbReference>
<evidence type="ECO:0000256" key="1">
    <source>
        <dbReference type="ARBA" id="ARBA00038464"/>
    </source>
</evidence>
<dbReference type="AlphaFoldDB" id="F7AL38"/>
<dbReference type="InterPro" id="IPR058055">
    <property type="entry name" value="PA-PLA1"/>
</dbReference>
<proteinExistence type="inferred from homology"/>
<dbReference type="Pfam" id="PF23463">
    <property type="entry name" value="WWE_2"/>
    <property type="match status" value="1"/>
</dbReference>
<dbReference type="Ensembl" id="ENSCINT00000023232.2">
    <property type="protein sequence ID" value="ENSCINP00000022986.2"/>
    <property type="gene ID" value="ENSCING00000012267.2"/>
</dbReference>
<reference evidence="5" key="1">
    <citation type="journal article" date="2002" name="Science">
        <title>The draft genome of Ciona intestinalis: insights into chordate and vertebrate origins.</title>
        <authorList>
            <person name="Dehal P."/>
            <person name="Satou Y."/>
            <person name="Campbell R.K."/>
            <person name="Chapman J."/>
            <person name="Degnan B."/>
            <person name="De Tomaso A."/>
            <person name="Davidson B."/>
            <person name="Di Gregorio A."/>
            <person name="Gelpke M."/>
            <person name="Goodstein D.M."/>
            <person name="Harafuji N."/>
            <person name="Hastings K.E."/>
            <person name="Ho I."/>
            <person name="Hotta K."/>
            <person name="Huang W."/>
            <person name="Kawashima T."/>
            <person name="Lemaire P."/>
            <person name="Martinez D."/>
            <person name="Meinertzhagen I.A."/>
            <person name="Necula S."/>
            <person name="Nonaka M."/>
            <person name="Putnam N."/>
            <person name="Rash S."/>
            <person name="Saiga H."/>
            <person name="Satake M."/>
            <person name="Terry A."/>
            <person name="Yamada L."/>
            <person name="Wang H.G."/>
            <person name="Awazu S."/>
            <person name="Azumi K."/>
            <person name="Boore J."/>
            <person name="Branno M."/>
            <person name="Chin-Bow S."/>
            <person name="DeSantis R."/>
            <person name="Doyle S."/>
            <person name="Francino P."/>
            <person name="Keys D.N."/>
            <person name="Haga S."/>
            <person name="Hayashi H."/>
            <person name="Hino K."/>
            <person name="Imai K.S."/>
            <person name="Inaba K."/>
            <person name="Kano S."/>
            <person name="Kobayashi K."/>
            <person name="Kobayashi M."/>
            <person name="Lee B.I."/>
            <person name="Makabe K.W."/>
            <person name="Manohar C."/>
            <person name="Matassi G."/>
            <person name="Medina M."/>
            <person name="Mochizuki Y."/>
            <person name="Mount S."/>
            <person name="Morishita T."/>
            <person name="Miura S."/>
            <person name="Nakayama A."/>
            <person name="Nishizaka S."/>
            <person name="Nomoto H."/>
            <person name="Ohta F."/>
            <person name="Oishi K."/>
            <person name="Rigoutsos I."/>
            <person name="Sano M."/>
            <person name="Sasaki A."/>
            <person name="Sasakura Y."/>
            <person name="Shoguchi E."/>
            <person name="Shin-i T."/>
            <person name="Spagnuolo A."/>
            <person name="Stainier D."/>
            <person name="Suzuki M.M."/>
            <person name="Tassy O."/>
            <person name="Takatori N."/>
            <person name="Tokuoka M."/>
            <person name="Yagi K."/>
            <person name="Yoshizaki F."/>
            <person name="Wada S."/>
            <person name="Zhang C."/>
            <person name="Hyatt P.D."/>
            <person name="Larimer F."/>
            <person name="Detter C."/>
            <person name="Doggett N."/>
            <person name="Glavina T."/>
            <person name="Hawkins T."/>
            <person name="Richardson P."/>
            <person name="Lucas S."/>
            <person name="Kohara Y."/>
            <person name="Levine M."/>
            <person name="Satoh N."/>
            <person name="Rokhsar D.S."/>
        </authorList>
    </citation>
    <scope>NUCLEOTIDE SEQUENCE [LARGE SCALE GENOMIC DNA]</scope>
</reference>
<dbReference type="PROSITE" id="PS51043">
    <property type="entry name" value="DDHD"/>
    <property type="match status" value="1"/>
</dbReference>